<name>A0ACA9KQ69_9GLOM</name>
<gene>
    <name evidence="1" type="ORF">SCALOS_LOCUS2619</name>
</gene>
<reference evidence="1" key="1">
    <citation type="submission" date="2021-06" db="EMBL/GenBank/DDBJ databases">
        <authorList>
            <person name="Kallberg Y."/>
            <person name="Tangrot J."/>
            <person name="Rosling A."/>
        </authorList>
    </citation>
    <scope>NUCLEOTIDE SEQUENCE</scope>
    <source>
        <strain evidence="1">AU212A</strain>
    </source>
</reference>
<comment type="caution">
    <text evidence="1">The sequence shown here is derived from an EMBL/GenBank/DDBJ whole genome shotgun (WGS) entry which is preliminary data.</text>
</comment>
<dbReference type="EMBL" id="CAJVPM010002386">
    <property type="protein sequence ID" value="CAG8485638.1"/>
    <property type="molecule type" value="Genomic_DNA"/>
</dbReference>
<sequence length="475" mass="54377">MSKPTKLCTISDYESFIDKFDTFLIDCDGVLWKGDYVIPGKKILFVTNNSAKSRADYFKKFKNLNIEANEDEIFSSSYASAYYLKNILKFPKDKKIYVIGESGIADELALEGIRYCGLNDNIVQDQPFTLEDITPDPEVGAVLCGIDRYINYRKLAKALYYLNTNPGCIFLLTNNDSTFPFHDHVAPGAGAIAAPLITSLNRDPDCIVGKPNKPMMDCIIQKFHLNIERTCMIGDRLETDIKFGINGGITTLLVLTGISSEKDFLGKDVPFPITPDYYMSSLEIPRDMIVVLVVPIKNRTTLFDLNMFIPLLFKYDNDESLKRLKKSTTNYVFAVAINDEISQSFEHGWKICVFSSYQPPGQDVAYEISHPTYRYNNLKGEFVFTKFPTDYKPIIYLPVEIWLNFDMFCVSSFSIEIHDLSKNGNISHYIDQYWSISVEFVEFLENDFQFKILDWKVKDEKVFKALTTYLNVCLS</sequence>
<proteinExistence type="predicted"/>
<organism evidence="1 2">
    <name type="scientific">Scutellospora calospora</name>
    <dbReference type="NCBI Taxonomy" id="85575"/>
    <lineage>
        <taxon>Eukaryota</taxon>
        <taxon>Fungi</taxon>
        <taxon>Fungi incertae sedis</taxon>
        <taxon>Mucoromycota</taxon>
        <taxon>Glomeromycotina</taxon>
        <taxon>Glomeromycetes</taxon>
        <taxon>Diversisporales</taxon>
        <taxon>Gigasporaceae</taxon>
        <taxon>Scutellospora</taxon>
    </lineage>
</organism>
<dbReference type="Proteomes" id="UP000789860">
    <property type="component" value="Unassembled WGS sequence"/>
</dbReference>
<evidence type="ECO:0000313" key="1">
    <source>
        <dbReference type="EMBL" id="CAG8485638.1"/>
    </source>
</evidence>
<evidence type="ECO:0000313" key="2">
    <source>
        <dbReference type="Proteomes" id="UP000789860"/>
    </source>
</evidence>
<keyword evidence="2" id="KW-1185">Reference proteome</keyword>
<accession>A0ACA9KQ69</accession>
<protein>
    <submittedName>
        <fullName evidence="1">9982_t:CDS:1</fullName>
    </submittedName>
</protein>